<keyword evidence="2" id="KW-0830">Ubiquinone</keyword>
<dbReference type="PATRIC" id="fig|710421.3.peg.3958"/>
<dbReference type="SUPFAM" id="SSF53335">
    <property type="entry name" value="S-adenosyl-L-methionine-dependent methyltransferases"/>
    <property type="match status" value="1"/>
</dbReference>
<dbReference type="InterPro" id="IPR013216">
    <property type="entry name" value="Methyltransf_11"/>
</dbReference>
<dbReference type="Gene3D" id="3.40.50.150">
    <property type="entry name" value="Vaccinia Virus protein VP39"/>
    <property type="match status" value="1"/>
</dbReference>
<dbReference type="KEGG" id="mcb:Mycch_3962"/>
<organism evidence="2 3">
    <name type="scientific">Mycolicibacterium chubuense (strain NBB4)</name>
    <name type="common">Mycobacterium chubuense</name>
    <dbReference type="NCBI Taxonomy" id="710421"/>
    <lineage>
        <taxon>Bacteria</taxon>
        <taxon>Bacillati</taxon>
        <taxon>Actinomycetota</taxon>
        <taxon>Actinomycetes</taxon>
        <taxon>Mycobacteriales</taxon>
        <taxon>Mycobacteriaceae</taxon>
        <taxon>Mycolicibacterium</taxon>
    </lineage>
</organism>
<accession>I4BN29</accession>
<reference evidence="2 3" key="1">
    <citation type="submission" date="2012-06" db="EMBL/GenBank/DDBJ databases">
        <title>Complete sequence of chromosome of Mycobacterium chubuense NBB4.</title>
        <authorList>
            <consortium name="US DOE Joint Genome Institute"/>
            <person name="Lucas S."/>
            <person name="Han J."/>
            <person name="Lapidus A."/>
            <person name="Cheng J.-F."/>
            <person name="Goodwin L."/>
            <person name="Pitluck S."/>
            <person name="Peters L."/>
            <person name="Mikhailova N."/>
            <person name="Teshima H."/>
            <person name="Detter J.C."/>
            <person name="Han C."/>
            <person name="Tapia R."/>
            <person name="Land M."/>
            <person name="Hauser L."/>
            <person name="Kyrpides N."/>
            <person name="Ivanova N."/>
            <person name="Pagani I."/>
            <person name="Mattes T."/>
            <person name="Holmes A."/>
            <person name="Rutledge P."/>
            <person name="Paulsen I."/>
            <person name="Coleman N."/>
            <person name="Woyke T."/>
        </authorList>
    </citation>
    <scope>NUCLEOTIDE SEQUENCE [LARGE SCALE GENOMIC DNA]</scope>
    <source>
        <strain evidence="2 3">NBB4</strain>
    </source>
</reference>
<dbReference type="EMBL" id="CP003053">
    <property type="protein sequence ID" value="AFM18686.1"/>
    <property type="molecule type" value="Genomic_DNA"/>
</dbReference>
<dbReference type="AlphaFoldDB" id="I4BN29"/>
<dbReference type="OrthoDB" id="65624at2"/>
<feature type="domain" description="Methyltransferase type 11" evidence="1">
    <location>
        <begin position="45"/>
        <end position="138"/>
    </location>
</feature>
<protein>
    <submittedName>
        <fullName evidence="2">Methylase involved in ubiquinone/menaquinone biosynthesis</fullName>
    </submittedName>
</protein>
<dbReference type="Pfam" id="PF08241">
    <property type="entry name" value="Methyltransf_11"/>
    <property type="match status" value="1"/>
</dbReference>
<dbReference type="PANTHER" id="PTHR45036">
    <property type="entry name" value="METHYLTRANSFERASE LIKE 7B"/>
    <property type="match status" value="1"/>
</dbReference>
<evidence type="ECO:0000313" key="3">
    <source>
        <dbReference type="Proteomes" id="UP000006057"/>
    </source>
</evidence>
<keyword evidence="2" id="KW-0489">Methyltransferase</keyword>
<keyword evidence="3" id="KW-1185">Reference proteome</keyword>
<proteinExistence type="predicted"/>
<evidence type="ECO:0000259" key="1">
    <source>
        <dbReference type="Pfam" id="PF08241"/>
    </source>
</evidence>
<sequence length="226" mass="24668">MTELSAFQHPRFARMYERISAESERRGTAEHRDHALAGLSGRVIEVGAGNGLNFAHYPATVTEVVAVEPDHHLRELAARAAESAPVPVRVLAGHAAALPVEDAGFDAAVASLVLCSVPDQRAALAEIRRVLKPDGRLRFFEHVRSQNSWLGLLEDAVTPMWSRIGGGCHLNRDTTTAIRAAGFDIDTLDRFAYAPLRYFPAFAHTLGQARPRTSTPRDATTAEPRD</sequence>
<evidence type="ECO:0000313" key="2">
    <source>
        <dbReference type="EMBL" id="AFM18686.1"/>
    </source>
</evidence>
<keyword evidence="2" id="KW-0808">Transferase</keyword>
<gene>
    <name evidence="2" type="ordered locus">Mycch_3962</name>
</gene>
<dbReference type="InterPro" id="IPR052356">
    <property type="entry name" value="Thiol_S-MT"/>
</dbReference>
<dbReference type="GO" id="GO:0008757">
    <property type="term" value="F:S-adenosylmethionine-dependent methyltransferase activity"/>
    <property type="evidence" value="ECO:0007669"/>
    <property type="project" value="InterPro"/>
</dbReference>
<dbReference type="eggNOG" id="COG2226">
    <property type="taxonomic scope" value="Bacteria"/>
</dbReference>
<dbReference type="CDD" id="cd02440">
    <property type="entry name" value="AdoMet_MTases"/>
    <property type="match status" value="1"/>
</dbReference>
<dbReference type="InterPro" id="IPR029063">
    <property type="entry name" value="SAM-dependent_MTases_sf"/>
</dbReference>
<dbReference type="Proteomes" id="UP000006057">
    <property type="component" value="Chromosome"/>
</dbReference>
<dbReference type="STRING" id="710421.Mycch_3962"/>
<name>I4BN29_MYCCN</name>
<dbReference type="RefSeq" id="WP_014817159.1">
    <property type="nucleotide sequence ID" value="NC_018027.1"/>
</dbReference>
<dbReference type="HOGENOM" id="CLU_037990_7_4_11"/>
<dbReference type="GO" id="GO:0032259">
    <property type="term" value="P:methylation"/>
    <property type="evidence" value="ECO:0007669"/>
    <property type="project" value="UniProtKB-KW"/>
</dbReference>
<dbReference type="PANTHER" id="PTHR45036:SF1">
    <property type="entry name" value="METHYLTRANSFERASE LIKE 7A"/>
    <property type="match status" value="1"/>
</dbReference>